<keyword evidence="2" id="KW-1134">Transmembrane beta strand</keyword>
<keyword evidence="2" id="KW-0812">Transmembrane</keyword>
<dbReference type="RefSeq" id="WP_089083465.1">
    <property type="nucleotide sequence ID" value="NZ_AP018823.1"/>
</dbReference>
<dbReference type="GO" id="GO:0005886">
    <property type="term" value="C:plasma membrane"/>
    <property type="evidence" value="ECO:0007669"/>
    <property type="project" value="UniProtKB-SubCell"/>
</dbReference>
<organism evidence="3 4">
    <name type="scientific">Aquitalea magnusonii</name>
    <dbReference type="NCBI Taxonomy" id="332411"/>
    <lineage>
        <taxon>Bacteria</taxon>
        <taxon>Pseudomonadati</taxon>
        <taxon>Pseudomonadota</taxon>
        <taxon>Betaproteobacteria</taxon>
        <taxon>Neisseriales</taxon>
        <taxon>Chromobacteriaceae</taxon>
        <taxon>Aquitalea</taxon>
    </lineage>
</organism>
<keyword evidence="4" id="KW-1185">Reference proteome</keyword>
<feature type="signal peptide" evidence="2">
    <location>
        <begin position="1"/>
        <end position="24"/>
    </location>
</feature>
<accession>A0A3G9GD80</accession>
<sequence>MKPHFAYLLLALPLAACSLTPVLNKPVAPLAAQFPAPMALDQQASAASRDWRQIFPDPRLQQLILTALANNRDLRLAALNVQTVQAQYGIQAATQRPALEATAGSSRQRAQTDGSNSAISTTYTLGMGITAFEIDLFGRSAALSEAAFARYLASEQGQKTVQIALLAAVADAYYGQLLAREQLQLAEQTLADWQHSLQLARILHAANQSSGLELAQAEGQVASAQADLQARMRGLEQADNALQLLLGTAMPPDLPPAPRLDALPRPLLSAGLPSELLMRRPDILQAEHNLQAANADIGAARAAFFPRLSLTAALGYGSPQLHDLFDGKRQVWSFSPQLSMPIFNAGRLRAELRLAELRKSSAVVEYERAIQTAFREVADCLAGRETYGRQISAQQQAVASAAKRLDLSNLRYRAGLDGRLELLDAQRQLYAAQQSLLDLRKSELSNTVALYKALGGGA</sequence>
<gene>
    <name evidence="3" type="ORF">DLM_1697</name>
</gene>
<comment type="subcellular location">
    <subcellularLocation>
        <location evidence="2">Cell membrane</location>
        <topology evidence="2">Lipid-anchor</topology>
    </subcellularLocation>
</comment>
<dbReference type="SUPFAM" id="SSF56954">
    <property type="entry name" value="Outer membrane efflux proteins (OEP)"/>
    <property type="match status" value="1"/>
</dbReference>
<keyword evidence="2" id="KW-0564">Palmitate</keyword>
<evidence type="ECO:0000313" key="4">
    <source>
        <dbReference type="Proteomes" id="UP000198290"/>
    </source>
</evidence>
<reference evidence="4" key="1">
    <citation type="journal article" date="2017" name="Biotechnol. Biofuels">
        <title>Evaluation of environmental bacterial communities as a factor affecting the growth of duckweed Lemna minor.</title>
        <authorList>
            <person name="Ishizawa H."/>
            <person name="Kuroda M."/>
            <person name="Morikawa M."/>
            <person name="Ike M."/>
        </authorList>
    </citation>
    <scope>NUCLEOTIDE SEQUENCE [LARGE SCALE GENOMIC DNA]</scope>
    <source>
        <strain evidence="4">H3</strain>
    </source>
</reference>
<dbReference type="Pfam" id="PF02321">
    <property type="entry name" value="OEP"/>
    <property type="match status" value="2"/>
</dbReference>
<dbReference type="Gene3D" id="1.20.1600.10">
    <property type="entry name" value="Outer membrane efflux proteins (OEP)"/>
    <property type="match status" value="1"/>
</dbReference>
<keyword evidence="2" id="KW-0472">Membrane</keyword>
<dbReference type="EMBL" id="AP018823">
    <property type="protein sequence ID" value="BBF85314.1"/>
    <property type="molecule type" value="Genomic_DNA"/>
</dbReference>
<dbReference type="Gene3D" id="2.20.200.10">
    <property type="entry name" value="Outer membrane efflux proteins (OEP)"/>
    <property type="match status" value="1"/>
</dbReference>
<dbReference type="NCBIfam" id="TIGR01845">
    <property type="entry name" value="outer_NodT"/>
    <property type="match status" value="1"/>
</dbReference>
<dbReference type="PANTHER" id="PTHR30203">
    <property type="entry name" value="OUTER MEMBRANE CATION EFFLUX PROTEIN"/>
    <property type="match status" value="1"/>
</dbReference>
<evidence type="ECO:0000256" key="1">
    <source>
        <dbReference type="ARBA" id="ARBA00007613"/>
    </source>
</evidence>
<dbReference type="KEGG" id="amah:DLM_1697"/>
<dbReference type="InterPro" id="IPR010131">
    <property type="entry name" value="MdtP/NodT-like"/>
</dbReference>
<dbReference type="InterPro" id="IPR003423">
    <property type="entry name" value="OMP_efflux"/>
</dbReference>
<keyword evidence="2" id="KW-0732">Signal</keyword>
<reference evidence="4" key="3">
    <citation type="journal article" date="2017" name="Plant Physiol. Biochem.">
        <title>Differential oxidative and antioxidative response of duckweed Lemna minor toward plant growth promoting/inhibiting bacteria.</title>
        <authorList>
            <person name="Ishizawa H."/>
            <person name="Kuroda M."/>
            <person name="Morikawa M."/>
            <person name="Ike M."/>
        </authorList>
    </citation>
    <scope>NUCLEOTIDE SEQUENCE [LARGE SCALE GENOMIC DNA]</scope>
    <source>
        <strain evidence="4">H3</strain>
    </source>
</reference>
<dbReference type="PANTHER" id="PTHR30203:SF32">
    <property type="entry name" value="CATION EFFLUX SYSTEM PROTEIN CUSC"/>
    <property type="match status" value="1"/>
</dbReference>
<reference evidence="3 4" key="2">
    <citation type="journal article" date="2017" name="Genome Announc.">
        <title>Draft genome sequence of Aquitalea magnusonii strain H3, a plant growth-promoting bacterium of duckweed Lemna minor.</title>
        <authorList>
            <person name="Ishizawa H."/>
            <person name="Kuroda M."/>
            <person name="Ike M."/>
        </authorList>
    </citation>
    <scope>NUCLEOTIDE SEQUENCE [LARGE SCALE GENOMIC DNA]</scope>
    <source>
        <strain evidence="3 4">H3</strain>
    </source>
</reference>
<comment type="similarity">
    <text evidence="1 2">Belongs to the outer membrane factor (OMF) (TC 1.B.17) family.</text>
</comment>
<dbReference type="OrthoDB" id="9770517at2"/>
<proteinExistence type="inferred from homology"/>
<dbReference type="AlphaFoldDB" id="A0A3G9GD80"/>
<keyword evidence="2 3" id="KW-0449">Lipoprotein</keyword>
<name>A0A3G9GD80_9NEIS</name>
<feature type="chain" id="PRO_5017855961" evidence="2">
    <location>
        <begin position="25"/>
        <end position="458"/>
    </location>
</feature>
<evidence type="ECO:0000256" key="2">
    <source>
        <dbReference type="RuleBase" id="RU362097"/>
    </source>
</evidence>
<evidence type="ECO:0000313" key="3">
    <source>
        <dbReference type="EMBL" id="BBF85314.1"/>
    </source>
</evidence>
<dbReference type="GO" id="GO:0015562">
    <property type="term" value="F:efflux transmembrane transporter activity"/>
    <property type="evidence" value="ECO:0007669"/>
    <property type="project" value="InterPro"/>
</dbReference>
<dbReference type="Proteomes" id="UP000198290">
    <property type="component" value="Chromosome"/>
</dbReference>
<protein>
    <submittedName>
        <fullName evidence="3">RND efflux system, outer membrane lipoprotein CmeC</fullName>
    </submittedName>
</protein>